<name>A0A927BH08_9BACT</name>
<dbReference type="RefSeq" id="WP_191006659.1">
    <property type="nucleotide sequence ID" value="NZ_JACXAD010000024.1"/>
</dbReference>
<evidence type="ECO:0000256" key="1">
    <source>
        <dbReference type="SAM" id="MobiDB-lite"/>
    </source>
</evidence>
<feature type="region of interest" description="Disordered" evidence="1">
    <location>
        <begin position="34"/>
        <end position="57"/>
    </location>
</feature>
<protein>
    <recommendedName>
        <fullName evidence="5">Lipoprotein</fullName>
    </recommendedName>
</protein>
<feature type="chain" id="PRO_5036904952" description="Lipoprotein" evidence="2">
    <location>
        <begin position="31"/>
        <end position="189"/>
    </location>
</feature>
<evidence type="ECO:0000313" key="3">
    <source>
        <dbReference type="EMBL" id="MBD2769847.1"/>
    </source>
</evidence>
<evidence type="ECO:0008006" key="5">
    <source>
        <dbReference type="Google" id="ProtNLM"/>
    </source>
</evidence>
<sequence>MKTSKLASCPRRLFSALMLSFLLLGCDNSATTPHESARLKQRQPASRSEGHPPDNPQQITTEEAVRLAQAKFDAYLPKICSSHDAGLDGREAFTGDFTGDGVADVAIYFVLVPKEGGNTIVGQGLTLYKNTGTGVEVMAGFEPNYLFGFNRIAEGKIVIERIAYAESDAHCCPSIREEKTLTIEGTRVY</sequence>
<gene>
    <name evidence="3" type="ORF">IC235_18310</name>
</gene>
<comment type="caution">
    <text evidence="3">The sequence shown here is derived from an EMBL/GenBank/DDBJ whole genome shotgun (WGS) entry which is preliminary data.</text>
</comment>
<feature type="signal peptide" evidence="2">
    <location>
        <begin position="1"/>
        <end position="30"/>
    </location>
</feature>
<dbReference type="PROSITE" id="PS51257">
    <property type="entry name" value="PROKAR_LIPOPROTEIN"/>
    <property type="match status" value="1"/>
</dbReference>
<keyword evidence="2" id="KW-0732">Signal</keyword>
<keyword evidence="4" id="KW-1185">Reference proteome</keyword>
<evidence type="ECO:0000313" key="4">
    <source>
        <dbReference type="Proteomes" id="UP000612233"/>
    </source>
</evidence>
<organism evidence="3 4">
    <name type="scientific">Hymenobacter montanus</name>
    <dbReference type="NCBI Taxonomy" id="2771359"/>
    <lineage>
        <taxon>Bacteria</taxon>
        <taxon>Pseudomonadati</taxon>
        <taxon>Bacteroidota</taxon>
        <taxon>Cytophagia</taxon>
        <taxon>Cytophagales</taxon>
        <taxon>Hymenobacteraceae</taxon>
        <taxon>Hymenobacter</taxon>
    </lineage>
</organism>
<dbReference type="AlphaFoldDB" id="A0A927BH08"/>
<evidence type="ECO:0000256" key="2">
    <source>
        <dbReference type="SAM" id="SignalP"/>
    </source>
</evidence>
<dbReference type="EMBL" id="JACXAD010000024">
    <property type="protein sequence ID" value="MBD2769847.1"/>
    <property type="molecule type" value="Genomic_DNA"/>
</dbReference>
<accession>A0A927BH08</accession>
<dbReference type="Proteomes" id="UP000612233">
    <property type="component" value="Unassembled WGS sequence"/>
</dbReference>
<reference evidence="3" key="1">
    <citation type="submission" date="2020-09" db="EMBL/GenBank/DDBJ databases">
        <authorList>
            <person name="Kim M.K."/>
        </authorList>
    </citation>
    <scope>NUCLEOTIDE SEQUENCE</scope>
    <source>
        <strain evidence="3">BT664</strain>
    </source>
</reference>
<proteinExistence type="predicted"/>